<organism evidence="1 2">
    <name type="scientific">Meloidogyne enterolobii</name>
    <name type="common">Root-knot nematode worm</name>
    <name type="synonym">Meloidogyne mayaguensis</name>
    <dbReference type="NCBI Taxonomy" id="390850"/>
    <lineage>
        <taxon>Eukaryota</taxon>
        <taxon>Metazoa</taxon>
        <taxon>Ecdysozoa</taxon>
        <taxon>Nematoda</taxon>
        <taxon>Chromadorea</taxon>
        <taxon>Rhabditida</taxon>
        <taxon>Tylenchina</taxon>
        <taxon>Tylenchomorpha</taxon>
        <taxon>Tylenchoidea</taxon>
        <taxon>Meloidogynidae</taxon>
        <taxon>Meloidogyninae</taxon>
        <taxon>Meloidogyne</taxon>
    </lineage>
</organism>
<sequence>MIWRNFLSYKIKETIMYRQILISFILLVNLFILPATLNARVMKERVGLSIKEEQLMPEISTIINRKKRVSKFLKGAAIAGGLAVAGAVAYKAYKNYKKNQEQQAAGTTGRK</sequence>
<keyword evidence="2" id="KW-1185">Reference proteome</keyword>
<proteinExistence type="predicted"/>
<name>A0ACB0YJ49_MELEN</name>
<evidence type="ECO:0000313" key="2">
    <source>
        <dbReference type="Proteomes" id="UP001497535"/>
    </source>
</evidence>
<protein>
    <submittedName>
        <fullName evidence="1">Uncharacterized protein</fullName>
    </submittedName>
</protein>
<reference evidence="1" key="1">
    <citation type="submission" date="2023-11" db="EMBL/GenBank/DDBJ databases">
        <authorList>
            <person name="Poullet M."/>
        </authorList>
    </citation>
    <scope>NUCLEOTIDE SEQUENCE</scope>
    <source>
        <strain evidence="1">E1834</strain>
    </source>
</reference>
<dbReference type="Proteomes" id="UP001497535">
    <property type="component" value="Unassembled WGS sequence"/>
</dbReference>
<accession>A0ACB0YJ49</accession>
<gene>
    <name evidence="1" type="ORF">MENTE1834_LOCUS12956</name>
</gene>
<dbReference type="EMBL" id="CAVMJV010000013">
    <property type="protein sequence ID" value="CAK5049122.1"/>
    <property type="molecule type" value="Genomic_DNA"/>
</dbReference>
<comment type="caution">
    <text evidence="1">The sequence shown here is derived from an EMBL/GenBank/DDBJ whole genome shotgun (WGS) entry which is preliminary data.</text>
</comment>
<evidence type="ECO:0000313" key="1">
    <source>
        <dbReference type="EMBL" id="CAK5049122.1"/>
    </source>
</evidence>